<dbReference type="AlphaFoldDB" id="A0AAV7WMN5"/>
<organism evidence="1 2">
    <name type="scientific">Pleurodeles waltl</name>
    <name type="common">Iberian ribbed newt</name>
    <dbReference type="NCBI Taxonomy" id="8319"/>
    <lineage>
        <taxon>Eukaryota</taxon>
        <taxon>Metazoa</taxon>
        <taxon>Chordata</taxon>
        <taxon>Craniata</taxon>
        <taxon>Vertebrata</taxon>
        <taxon>Euteleostomi</taxon>
        <taxon>Amphibia</taxon>
        <taxon>Batrachia</taxon>
        <taxon>Caudata</taxon>
        <taxon>Salamandroidea</taxon>
        <taxon>Salamandridae</taxon>
        <taxon>Pleurodelinae</taxon>
        <taxon>Pleurodeles</taxon>
    </lineage>
</organism>
<gene>
    <name evidence="1" type="ORF">NDU88_001673</name>
</gene>
<keyword evidence="2" id="KW-1185">Reference proteome</keyword>
<accession>A0AAV7WMN5</accession>
<name>A0AAV7WMN5_PLEWA</name>
<reference evidence="1" key="1">
    <citation type="journal article" date="2022" name="bioRxiv">
        <title>Sequencing and chromosome-scale assembly of the giantPleurodeles waltlgenome.</title>
        <authorList>
            <person name="Brown T."/>
            <person name="Elewa A."/>
            <person name="Iarovenko S."/>
            <person name="Subramanian E."/>
            <person name="Araus A.J."/>
            <person name="Petzold A."/>
            <person name="Susuki M."/>
            <person name="Suzuki K.-i.T."/>
            <person name="Hayashi T."/>
            <person name="Toyoda A."/>
            <person name="Oliveira C."/>
            <person name="Osipova E."/>
            <person name="Leigh N.D."/>
            <person name="Simon A."/>
            <person name="Yun M.H."/>
        </authorList>
    </citation>
    <scope>NUCLEOTIDE SEQUENCE</scope>
    <source>
        <strain evidence="1">20211129_DDA</strain>
        <tissue evidence="1">Liver</tissue>
    </source>
</reference>
<dbReference type="EMBL" id="JANPWB010000001">
    <property type="protein sequence ID" value="KAJ1214045.1"/>
    <property type="molecule type" value="Genomic_DNA"/>
</dbReference>
<dbReference type="Proteomes" id="UP001066276">
    <property type="component" value="Chromosome 1_1"/>
</dbReference>
<protein>
    <submittedName>
        <fullName evidence="1">Uncharacterized protein</fullName>
    </submittedName>
</protein>
<evidence type="ECO:0000313" key="2">
    <source>
        <dbReference type="Proteomes" id="UP001066276"/>
    </source>
</evidence>
<comment type="caution">
    <text evidence="1">The sequence shown here is derived from an EMBL/GenBank/DDBJ whole genome shotgun (WGS) entry which is preliminary data.</text>
</comment>
<evidence type="ECO:0000313" key="1">
    <source>
        <dbReference type="EMBL" id="KAJ1214045.1"/>
    </source>
</evidence>
<sequence length="88" mass="10015">MEARGEDPDIKNLLLHMRKSLTSIESMTDRLTARARVDKISSKLDKNEQRISYVEARISALEDDSLGLSARLLDMAKIYEHQEHGEAC</sequence>
<proteinExistence type="predicted"/>